<dbReference type="RefSeq" id="XP_028152220.1">
    <property type="nucleotide sequence ID" value="XM_028296419.1"/>
</dbReference>
<reference evidence="4" key="2">
    <citation type="submission" date="2025-05" db="UniProtKB">
        <authorList>
            <consortium name="EnsemblMetazoa"/>
        </authorList>
    </citation>
    <scope>IDENTIFICATION</scope>
</reference>
<keyword evidence="5" id="KW-1185">Reference proteome</keyword>
<organism evidence="6">
    <name type="scientific">Diabrotica virgifera virgifera</name>
    <name type="common">western corn rootworm</name>
    <dbReference type="NCBI Taxonomy" id="50390"/>
    <lineage>
        <taxon>Eukaryota</taxon>
        <taxon>Metazoa</taxon>
        <taxon>Ecdysozoa</taxon>
        <taxon>Arthropoda</taxon>
        <taxon>Hexapoda</taxon>
        <taxon>Insecta</taxon>
        <taxon>Pterygota</taxon>
        <taxon>Neoptera</taxon>
        <taxon>Endopterygota</taxon>
        <taxon>Coleoptera</taxon>
        <taxon>Polyphaga</taxon>
        <taxon>Cucujiformia</taxon>
        <taxon>Chrysomeloidea</taxon>
        <taxon>Chrysomelidae</taxon>
        <taxon>Galerucinae</taxon>
        <taxon>Diabroticina</taxon>
        <taxon>Diabroticites</taxon>
        <taxon>Diabrotica</taxon>
    </lineage>
</organism>
<evidence type="ECO:0000313" key="5">
    <source>
        <dbReference type="Proteomes" id="UP001652700"/>
    </source>
</evidence>
<comment type="similarity">
    <text evidence="1">Belongs to the carbon-nitrogen hydrolase superfamily. BTD/VNN family.</text>
</comment>
<evidence type="ECO:0000259" key="3">
    <source>
        <dbReference type="PROSITE" id="PS50263"/>
    </source>
</evidence>
<dbReference type="OrthoDB" id="10250282at2759"/>
<protein>
    <submittedName>
        <fullName evidence="6">Uncharacterized protein LOC114345611 isoform X2</fullName>
    </submittedName>
</protein>
<dbReference type="AlphaFoldDB" id="A0A6P7H8H0"/>
<dbReference type="InterPro" id="IPR036526">
    <property type="entry name" value="C-N_Hydrolase_sf"/>
</dbReference>
<dbReference type="PROSITE" id="PS50263">
    <property type="entry name" value="CN_HYDROLASE"/>
    <property type="match status" value="1"/>
</dbReference>
<dbReference type="Proteomes" id="UP001652700">
    <property type="component" value="Unplaced"/>
</dbReference>
<sequence length="470" mass="51140">MNFNIMYLYKVVILAAILVAVSCQSYRAGIVIYKPVSILGPADTNLKINANISARLIKSYKDQADIFVLPEYGLTNIPPKSLTSVYQYSTTINEVGYDVCGSKEKVDIQLRDLACAAKDSNAYVIANLFESVQDNAYYLTTVGFDRTGTIVVKCRNYHINSTQLNTTTEQNPCTFTANINNDKVNFAILFEIDMMYPIPNASKSENLIMTASMVNRLPLEFGLSLYEGFAVANGANLLVSAFTDPTRSGSGIFYSNGTSTVAFNPEDVPGGNASHAVLIRSVPVKASKLKEVNVNAAYVGTKPITLSNLPFTDYGLSDTSKVLKKHCVDKAMKRCCSFSAEIEGNSIAPYKWVALVNTTILDQATNSLICAIALPSASIANAISFKNLTISTDIDKAEVLLSIPVGLNDKSLSSDFHYNADSHSIMSTSNDKIVVLGIIEILGGTPTPAPGFFCNWLGICNIPHWLRWKK</sequence>
<dbReference type="Gene3D" id="3.60.110.10">
    <property type="entry name" value="Carbon-nitrogen hydrolase"/>
    <property type="match status" value="1"/>
</dbReference>
<evidence type="ECO:0000313" key="6">
    <source>
        <dbReference type="RefSeq" id="XP_028152220.1"/>
    </source>
</evidence>
<gene>
    <name evidence="6" type="primary">LOC114345611</name>
</gene>
<dbReference type="PANTHER" id="PTHR10609">
    <property type="entry name" value="BIOTINIDASE-RELATED"/>
    <property type="match status" value="1"/>
</dbReference>
<dbReference type="EnsemblMetazoa" id="XM_028296419.2">
    <property type="protein sequence ID" value="XP_028152220.1"/>
    <property type="gene ID" value="LOC114345611"/>
</dbReference>
<dbReference type="PANTHER" id="PTHR10609:SF14">
    <property type="entry name" value="BIOTINIDASE"/>
    <property type="match status" value="1"/>
</dbReference>
<evidence type="ECO:0000256" key="2">
    <source>
        <dbReference type="SAM" id="SignalP"/>
    </source>
</evidence>
<dbReference type="InterPro" id="IPR040154">
    <property type="entry name" value="Biotinidase/VNN"/>
</dbReference>
<accession>A0A6P7H8H0</accession>
<dbReference type="SUPFAM" id="SSF56317">
    <property type="entry name" value="Carbon-nitrogen hydrolase"/>
    <property type="match status" value="1"/>
</dbReference>
<feature type="domain" description="CN hydrolase" evidence="3">
    <location>
        <begin position="26"/>
        <end position="301"/>
    </location>
</feature>
<reference evidence="6" key="1">
    <citation type="submission" date="2025-04" db="UniProtKB">
        <authorList>
            <consortium name="RefSeq"/>
        </authorList>
    </citation>
    <scope>IDENTIFICATION</scope>
    <source>
        <tissue evidence="6">Whole insect</tissue>
    </source>
</reference>
<dbReference type="InterPro" id="IPR003010">
    <property type="entry name" value="C-N_Hydrolase"/>
</dbReference>
<keyword evidence="2" id="KW-0732">Signal</keyword>
<feature type="chain" id="PRO_5027834502" evidence="2">
    <location>
        <begin position="24"/>
        <end position="470"/>
    </location>
</feature>
<feature type="signal peptide" evidence="2">
    <location>
        <begin position="1"/>
        <end position="23"/>
    </location>
</feature>
<evidence type="ECO:0000256" key="1">
    <source>
        <dbReference type="ARBA" id="ARBA00008225"/>
    </source>
</evidence>
<dbReference type="GeneID" id="114345611"/>
<proteinExistence type="inferred from homology"/>
<name>A0A6P7H8H0_DIAVI</name>
<evidence type="ECO:0000313" key="4">
    <source>
        <dbReference type="EnsemblMetazoa" id="XP_028152220.1"/>
    </source>
</evidence>